<dbReference type="Proteomes" id="UP000178912">
    <property type="component" value="Unassembled WGS sequence"/>
</dbReference>
<dbReference type="AlphaFoldDB" id="A0A1E1LBU1"/>
<sequence length="680" mass="76437">MVSPYRSLNGTSLVTLLPISCLFLSYALAILNATESTTQLTLSNSRLTATVKKAGGYISILTLDGQDLIGPNVDFAGAGPYLDCYCTPPSKDTPAGFYIPGYIAPKYQLIKGVDSTNTPYGGIVMSDVYPPTGQIMEQYWFLRENETGLHTFSRLAYYNKTTPFLRNVQELRVLFRPNTPLWTHLITNEKTHAPLPSKDAFSKKVVAQDATWYLGNTPEDPYVQQMADYFTKYTFQDAWRDHDVHGVYSDGSTSKDGSTFGSWLVMNTKDTYFGGPIHSDLTVDGIVYNYLVSNHHGEGTPNITDGFDRTFGPQYYHFNKGPSGTSMETLRQEAVKFASPTWNAAFYDSIAPHVPNYVPSSSRSTWKAHVDLPLNAKKPLAVLSQNGVYFQDNSLDTKAYQYWAEIDPATGNVEIPSVKAGTYRMTLYAEGVFGQYVKDDIEVITGEVHTTHARWREETAGKELWRIGTPDLSAGEFKHGYARTNKPLTPEQYRIYWATYDFPTEFPTGVTYTIGESDPATDFNYVHWSVFGGYGNYLRKEQVWENINNWTLLWDMQKEDFERKREATFTVQLAAAKTAAGNTDIYKADETFANLPYTVVVNGHQLEPWVIPYYHSSSCAVRSAVGCYNLAKKFTFDPKFFVEGKNEIILSLPANATNRESAVLASSVYVQYDALRLEVM</sequence>
<dbReference type="PANTHER" id="PTHR32018:SF9">
    <property type="entry name" value="RHAMNOGALACTURONATE LYASE B"/>
    <property type="match status" value="1"/>
</dbReference>
<dbReference type="Pfam" id="PF14683">
    <property type="entry name" value="CBM-like"/>
    <property type="match status" value="1"/>
</dbReference>
<dbReference type="CDD" id="cd10320">
    <property type="entry name" value="RGL4_N"/>
    <property type="match status" value="1"/>
</dbReference>
<feature type="domain" description="Rhamnogalacturonan lyase" evidence="1">
    <location>
        <begin position="463"/>
        <end position="677"/>
    </location>
</feature>
<evidence type="ECO:0000259" key="2">
    <source>
        <dbReference type="Pfam" id="PF14686"/>
    </source>
</evidence>
<dbReference type="InterPro" id="IPR011013">
    <property type="entry name" value="Gal_mutarotase_sf_dom"/>
</dbReference>
<dbReference type="GO" id="GO:0005975">
    <property type="term" value="P:carbohydrate metabolic process"/>
    <property type="evidence" value="ECO:0007669"/>
    <property type="project" value="InterPro"/>
</dbReference>
<name>A0A1E1LBU1_9HELO</name>
<gene>
    <name evidence="3" type="ORF">RAG0_13234</name>
</gene>
<dbReference type="SUPFAM" id="SSF74650">
    <property type="entry name" value="Galactose mutarotase-like"/>
    <property type="match status" value="1"/>
</dbReference>
<organism evidence="3 4">
    <name type="scientific">Rhynchosporium agropyri</name>
    <dbReference type="NCBI Taxonomy" id="914238"/>
    <lineage>
        <taxon>Eukaryota</taxon>
        <taxon>Fungi</taxon>
        <taxon>Dikarya</taxon>
        <taxon>Ascomycota</taxon>
        <taxon>Pezizomycotina</taxon>
        <taxon>Leotiomycetes</taxon>
        <taxon>Helotiales</taxon>
        <taxon>Ploettnerulaceae</taxon>
        <taxon>Rhynchosporium</taxon>
    </lineage>
</organism>
<dbReference type="InterPro" id="IPR029413">
    <property type="entry name" value="RG-lyase_II"/>
</dbReference>
<dbReference type="Pfam" id="PF14686">
    <property type="entry name" value="fn3_3"/>
    <property type="match status" value="1"/>
</dbReference>
<dbReference type="InterPro" id="IPR008979">
    <property type="entry name" value="Galactose-bd-like_sf"/>
</dbReference>
<dbReference type="SUPFAM" id="SSF49785">
    <property type="entry name" value="Galactose-binding domain-like"/>
    <property type="match status" value="1"/>
</dbReference>
<accession>A0A1E1LBU1</accession>
<dbReference type="InterPro" id="IPR051850">
    <property type="entry name" value="Polysacch_Lyase_4"/>
</dbReference>
<evidence type="ECO:0000313" key="4">
    <source>
        <dbReference type="Proteomes" id="UP000178912"/>
    </source>
</evidence>
<evidence type="ECO:0000313" key="3">
    <source>
        <dbReference type="EMBL" id="CZT07988.1"/>
    </source>
</evidence>
<protein>
    <submittedName>
        <fullName evidence="3">Related to rhamnogalacturonate lyase</fullName>
    </submittedName>
</protein>
<dbReference type="EMBL" id="FJUX01000101">
    <property type="protein sequence ID" value="CZT07988.1"/>
    <property type="molecule type" value="Genomic_DNA"/>
</dbReference>
<proteinExistence type="predicted"/>
<dbReference type="GO" id="GO:0030246">
    <property type="term" value="F:carbohydrate binding"/>
    <property type="evidence" value="ECO:0007669"/>
    <property type="project" value="InterPro"/>
</dbReference>
<keyword evidence="3" id="KW-0456">Lyase</keyword>
<dbReference type="CDD" id="cd10316">
    <property type="entry name" value="RGL4_M"/>
    <property type="match status" value="1"/>
</dbReference>
<dbReference type="GO" id="GO:0016829">
    <property type="term" value="F:lyase activity"/>
    <property type="evidence" value="ECO:0007669"/>
    <property type="project" value="UniProtKB-KW"/>
</dbReference>
<dbReference type="Gene3D" id="2.60.40.1120">
    <property type="entry name" value="Carboxypeptidase-like, regulatory domain"/>
    <property type="match status" value="1"/>
</dbReference>
<feature type="domain" description="Rhamnogalacturonan lyase" evidence="2">
    <location>
        <begin position="375"/>
        <end position="449"/>
    </location>
</feature>
<dbReference type="PANTHER" id="PTHR32018">
    <property type="entry name" value="RHAMNOGALACTURONATE LYASE FAMILY PROTEIN"/>
    <property type="match status" value="1"/>
</dbReference>
<dbReference type="InterPro" id="IPR029411">
    <property type="entry name" value="RG-lyase_III"/>
</dbReference>
<keyword evidence="4" id="KW-1185">Reference proteome</keyword>
<dbReference type="OrthoDB" id="2130367at2759"/>
<evidence type="ECO:0000259" key="1">
    <source>
        <dbReference type="Pfam" id="PF14683"/>
    </source>
</evidence>
<reference evidence="4" key="1">
    <citation type="submission" date="2016-03" db="EMBL/GenBank/DDBJ databases">
        <authorList>
            <person name="Guldener U."/>
        </authorList>
    </citation>
    <scope>NUCLEOTIDE SEQUENCE [LARGE SCALE GENOMIC DNA]</scope>
    <source>
        <strain evidence="4">04CH-RAC-A.6.1</strain>
    </source>
</reference>